<evidence type="ECO:0000256" key="1">
    <source>
        <dbReference type="ARBA" id="ARBA00010206"/>
    </source>
</evidence>
<dbReference type="Gene3D" id="1.10.3930.10">
    <property type="entry name" value="Arginine deiminase"/>
    <property type="match status" value="1"/>
</dbReference>
<dbReference type="PIRSF" id="PIRSF006356">
    <property type="entry name" value="Arg_deiminase"/>
    <property type="match status" value="1"/>
</dbReference>
<dbReference type="Pfam" id="PF02274">
    <property type="entry name" value="ADI"/>
    <property type="match status" value="1"/>
</dbReference>
<dbReference type="PANTHER" id="PTHR47271:SF2">
    <property type="entry name" value="ARGININE DEIMINASE"/>
    <property type="match status" value="1"/>
</dbReference>
<dbReference type="PANTHER" id="PTHR47271">
    <property type="entry name" value="ARGININE DEIMINASE"/>
    <property type="match status" value="1"/>
</dbReference>
<dbReference type="EC" id="3.5.3.6" evidence="3"/>
<dbReference type="HAMAP" id="MF_00242">
    <property type="entry name" value="Arg_deiminase"/>
    <property type="match status" value="1"/>
</dbReference>
<keyword evidence="3" id="KW-0963">Cytoplasm</keyword>
<keyword evidence="3" id="KW-0056">Arginine metabolism</keyword>
<keyword evidence="2 3" id="KW-0378">Hydrolase</keyword>
<dbReference type="Proteomes" id="UP001501195">
    <property type="component" value="Unassembled WGS sequence"/>
</dbReference>
<dbReference type="RefSeq" id="WP_345710674.1">
    <property type="nucleotide sequence ID" value="NZ_BAABIL010000048.1"/>
</dbReference>
<keyword evidence="5" id="KW-1185">Reference proteome</keyword>
<dbReference type="InterPro" id="IPR003876">
    <property type="entry name" value="Arg_deiminase"/>
</dbReference>
<sequence length="420" mass="44818">MVQALGVHSEVGRLRTVVVHRPDLGLERLTPGNRERLLFDDVLWVDRAQEEHDQFVAELRARGVEVLHLADLLAQALEDPRAREWVLQRAVTPQGVGPVAVEAVRAALDGLGARDLATHLVGGLTWAELAGRGGPDAAPGASLTAATAGGGGFVLPPLPNHLFTRDSSAWVGEGVCLSTMSSPARVPEVVNVAAVYRFHPRFRDAGFRFWYPRRDAGGEFDPEEFGGASVEGGDVMPVGGGSVLLGMGERSTPQMVERLALRLLSEGAAERVLAVALRSERAFMHLDTVLTFLDRDAVTAYLPVVAQARAFDLRLDGGRLRVVAEQDLLGAVAGALGLARRDLRVVPTGGDAAQAEREQWHDANNVVCVEPGVVVAYQRNTRTNAALRAAGVEVVEIEGFEVGKGRGGGHCMTCPVARDA</sequence>
<feature type="active site" description="Amidino-cysteine intermediate" evidence="3">
    <location>
        <position position="411"/>
    </location>
</feature>
<comment type="similarity">
    <text evidence="1 3">Belongs to the arginine deiminase family.</text>
</comment>
<evidence type="ECO:0000313" key="5">
    <source>
        <dbReference type="Proteomes" id="UP001501195"/>
    </source>
</evidence>
<evidence type="ECO:0000256" key="2">
    <source>
        <dbReference type="ARBA" id="ARBA00022801"/>
    </source>
</evidence>
<reference evidence="5" key="1">
    <citation type="journal article" date="2019" name="Int. J. Syst. Evol. Microbiol.">
        <title>The Global Catalogue of Microorganisms (GCM) 10K type strain sequencing project: providing services to taxonomists for standard genome sequencing and annotation.</title>
        <authorList>
            <consortium name="The Broad Institute Genomics Platform"/>
            <consortium name="The Broad Institute Genome Sequencing Center for Infectious Disease"/>
            <person name="Wu L."/>
            <person name="Ma J."/>
        </authorList>
    </citation>
    <scope>NUCLEOTIDE SEQUENCE [LARGE SCALE GENOMIC DNA]</scope>
    <source>
        <strain evidence="5">JCM 18126</strain>
    </source>
</reference>
<organism evidence="4 5">
    <name type="scientific">Kineococcus glutinatus</name>
    <dbReference type="NCBI Taxonomy" id="1070872"/>
    <lineage>
        <taxon>Bacteria</taxon>
        <taxon>Bacillati</taxon>
        <taxon>Actinomycetota</taxon>
        <taxon>Actinomycetes</taxon>
        <taxon>Kineosporiales</taxon>
        <taxon>Kineosporiaceae</taxon>
        <taxon>Kineococcus</taxon>
    </lineage>
</organism>
<accession>A0ABP9H8X9</accession>
<proteinExistence type="inferred from homology"/>
<comment type="catalytic activity">
    <reaction evidence="3">
        <text>L-arginine + H2O = L-citrulline + NH4(+)</text>
        <dbReference type="Rhea" id="RHEA:19597"/>
        <dbReference type="ChEBI" id="CHEBI:15377"/>
        <dbReference type="ChEBI" id="CHEBI:28938"/>
        <dbReference type="ChEBI" id="CHEBI:32682"/>
        <dbReference type="ChEBI" id="CHEBI:57743"/>
        <dbReference type="EC" id="3.5.3.6"/>
    </reaction>
</comment>
<comment type="subcellular location">
    <subcellularLocation>
        <location evidence="3">Cytoplasm</location>
    </subcellularLocation>
</comment>
<dbReference type="SUPFAM" id="SSF55909">
    <property type="entry name" value="Pentein"/>
    <property type="match status" value="1"/>
</dbReference>
<comment type="pathway">
    <text evidence="3">Amino-acid degradation; L-arginine degradation via ADI pathway; carbamoyl phosphate from L-arginine: step 1/2.</text>
</comment>
<comment type="caution">
    <text evidence="4">The sequence shown here is derived from an EMBL/GenBank/DDBJ whole genome shotgun (WGS) entry which is preliminary data.</text>
</comment>
<evidence type="ECO:0000313" key="4">
    <source>
        <dbReference type="EMBL" id="GAA4964309.1"/>
    </source>
</evidence>
<protein>
    <recommendedName>
        <fullName evidence="3">Arginine deiminase</fullName>
        <shortName evidence="3">ADI</shortName>
        <ecNumber evidence="3">3.5.3.6</ecNumber>
    </recommendedName>
    <alternativeName>
        <fullName evidence="3">Arginine dihydrolase</fullName>
        <shortName evidence="3">AD</shortName>
    </alternativeName>
</protein>
<evidence type="ECO:0000256" key="3">
    <source>
        <dbReference type="HAMAP-Rule" id="MF_00242"/>
    </source>
</evidence>
<name>A0ABP9H8X9_9ACTN</name>
<dbReference type="PRINTS" id="PR01466">
    <property type="entry name" value="ARGDEIMINASE"/>
</dbReference>
<gene>
    <name evidence="3 4" type="primary">arcA</name>
    <name evidence="4" type="ORF">GCM10023225_04300</name>
</gene>
<dbReference type="EMBL" id="BAABIL010000048">
    <property type="protein sequence ID" value="GAA4964309.1"/>
    <property type="molecule type" value="Genomic_DNA"/>
</dbReference>
<dbReference type="Gene3D" id="3.75.10.10">
    <property type="entry name" value="L-arginine/glycine Amidinotransferase, Chain A"/>
    <property type="match status" value="1"/>
</dbReference>
<dbReference type="NCBIfam" id="NF002381">
    <property type="entry name" value="PRK01388.1"/>
    <property type="match status" value="1"/>
</dbReference>